<evidence type="ECO:0000313" key="2">
    <source>
        <dbReference type="EMBL" id="TFV99831.1"/>
    </source>
</evidence>
<organism evidence="2 3">
    <name type="scientific">Orlajensenia leifsoniae</name>
    <dbReference type="NCBI Taxonomy" id="2561933"/>
    <lineage>
        <taxon>Bacteria</taxon>
        <taxon>Bacillati</taxon>
        <taxon>Actinomycetota</taxon>
        <taxon>Actinomycetes</taxon>
        <taxon>Micrococcales</taxon>
        <taxon>Microbacteriaceae</taxon>
        <taxon>Orlajensenia</taxon>
    </lineage>
</organism>
<feature type="compositionally biased region" description="Low complexity" evidence="1">
    <location>
        <begin position="30"/>
        <end position="39"/>
    </location>
</feature>
<gene>
    <name evidence="2" type="ORF">E4M00_01070</name>
</gene>
<feature type="region of interest" description="Disordered" evidence="1">
    <location>
        <begin position="1"/>
        <end position="105"/>
    </location>
</feature>
<keyword evidence="3" id="KW-1185">Reference proteome</keyword>
<dbReference type="AlphaFoldDB" id="A0A4Y9R5B5"/>
<dbReference type="RefSeq" id="WP_135118727.1">
    <property type="nucleotide sequence ID" value="NZ_SPQZ01000001.1"/>
</dbReference>
<name>A0A4Y9R5B5_9MICO</name>
<feature type="compositionally biased region" description="Polar residues" evidence="1">
    <location>
        <begin position="1"/>
        <end position="10"/>
    </location>
</feature>
<protein>
    <submittedName>
        <fullName evidence="2">Uncharacterized protein</fullName>
    </submittedName>
</protein>
<dbReference type="EMBL" id="SPQZ01000001">
    <property type="protein sequence ID" value="TFV99831.1"/>
    <property type="molecule type" value="Genomic_DNA"/>
</dbReference>
<sequence length="105" mass="10568">MTNPDGTNPGHTDPDIASGEITDADFARTGSGDSGLSDSELTEKDTAESPGSESETAAKQADPIPDGVDDDIDRSQILAVPGTGGPDDAGDVEVDPADLNMPGRG</sequence>
<dbReference type="Proteomes" id="UP000298127">
    <property type="component" value="Unassembled WGS sequence"/>
</dbReference>
<evidence type="ECO:0000256" key="1">
    <source>
        <dbReference type="SAM" id="MobiDB-lite"/>
    </source>
</evidence>
<reference evidence="2 3" key="1">
    <citation type="journal article" date="2018" name="J. Microbiol.">
        <title>Leifsonia flava sp. nov., a novel actinobacterium isolated from the rhizosphere of Aquilegia viridiflora.</title>
        <authorList>
            <person name="Cai Y."/>
            <person name="Tao W.Z."/>
            <person name="Ma Y.J."/>
            <person name="Cheng J."/>
            <person name="Zhang M.Y."/>
            <person name="Zhang Y.X."/>
        </authorList>
    </citation>
    <scope>NUCLEOTIDE SEQUENCE [LARGE SCALE GENOMIC DNA]</scope>
    <source>
        <strain evidence="2 3">SYP-B2174</strain>
    </source>
</reference>
<comment type="caution">
    <text evidence="2">The sequence shown here is derived from an EMBL/GenBank/DDBJ whole genome shotgun (WGS) entry which is preliminary data.</text>
</comment>
<evidence type="ECO:0000313" key="3">
    <source>
        <dbReference type="Proteomes" id="UP000298127"/>
    </source>
</evidence>
<accession>A0A4Y9R5B5</accession>
<proteinExistence type="predicted"/>